<dbReference type="KEGG" id="aia:AWH56_010795"/>
<dbReference type="EMBL" id="CP063356">
    <property type="protein sequence ID" value="QOY38003.1"/>
    <property type="molecule type" value="Genomic_DNA"/>
</dbReference>
<dbReference type="Pfam" id="PF01381">
    <property type="entry name" value="HTH_3"/>
    <property type="match status" value="1"/>
</dbReference>
<gene>
    <name evidence="4" type="ORF">AWH56_010795</name>
    <name evidence="3" type="ORF">AWH56_05510</name>
</gene>
<evidence type="ECO:0000313" key="4">
    <source>
        <dbReference type="EMBL" id="QOY38003.1"/>
    </source>
</evidence>
<dbReference type="EMBL" id="LQXD01000044">
    <property type="protein sequence ID" value="OIJ22593.1"/>
    <property type="molecule type" value="Genomic_DNA"/>
</dbReference>
<evidence type="ECO:0000256" key="1">
    <source>
        <dbReference type="ARBA" id="ARBA00023125"/>
    </source>
</evidence>
<evidence type="ECO:0000259" key="2">
    <source>
        <dbReference type="PROSITE" id="PS50943"/>
    </source>
</evidence>
<dbReference type="CDD" id="cd00093">
    <property type="entry name" value="HTH_XRE"/>
    <property type="match status" value="1"/>
</dbReference>
<dbReference type="RefSeq" id="WP_071316173.1">
    <property type="nucleotide sequence ID" value="NZ_CP063356.2"/>
</dbReference>
<dbReference type="InterPro" id="IPR001387">
    <property type="entry name" value="Cro/C1-type_HTH"/>
</dbReference>
<dbReference type="Proteomes" id="UP000180175">
    <property type="component" value="Chromosome"/>
</dbReference>
<keyword evidence="5" id="KW-1185">Reference proteome</keyword>
<dbReference type="OrthoDB" id="72638at2"/>
<dbReference type="SUPFAM" id="SSF47413">
    <property type="entry name" value="lambda repressor-like DNA-binding domains"/>
    <property type="match status" value="1"/>
</dbReference>
<accession>A0A1S2MDU5</accession>
<proteinExistence type="predicted"/>
<keyword evidence="1" id="KW-0238">DNA-binding</keyword>
<dbReference type="InterPro" id="IPR010982">
    <property type="entry name" value="Lambda_DNA-bd_dom_sf"/>
</dbReference>
<reference evidence="3 5" key="1">
    <citation type="submission" date="2016-10" db="EMBL/GenBank/DDBJ databases">
        <title>Draft genome sequences of four alkaliphilic bacteria belonging to the Anaerobacillus genus.</title>
        <authorList>
            <person name="Bassil N.M."/>
            <person name="Lloyd J.R."/>
        </authorList>
    </citation>
    <scope>NUCLEOTIDE SEQUENCE [LARGE SCALE GENOMIC DNA]</scope>
    <source>
        <strain evidence="3 5">NB2006</strain>
    </source>
</reference>
<dbReference type="PROSITE" id="PS50943">
    <property type="entry name" value="HTH_CROC1"/>
    <property type="match status" value="1"/>
</dbReference>
<sequence length="137" mass="16172">MADLKDRLRELRKKYKLTQKDVGMFLGVSESAYGYYEQGRNEPSIESIRRLSNKYGVSPAYILGETSNPTNNELNKNTEETYDPISYLNEHFEKLGVKDAGFYDYEKWKHLNREEVEDVIKHFEFVLHKAEQRKKGK</sequence>
<reference evidence="4 5" key="2">
    <citation type="journal article" date="2017" name="Genome Announc.">
        <title>Draft Genome Sequences of Four Alkaliphilic Bacteria Belonging to the Anaerobacillus Genus.</title>
        <authorList>
            <person name="Bassil N.M."/>
            <person name="Lloyd J.R."/>
        </authorList>
    </citation>
    <scope>NUCLEOTIDE SEQUENCE [LARGE SCALE GENOMIC DNA]</scope>
    <source>
        <strain evidence="4 5">NB2006</strain>
    </source>
</reference>
<protein>
    <submittedName>
        <fullName evidence="4">Helix-turn-helix transcriptional regulator</fullName>
    </submittedName>
</protein>
<dbReference type="PANTHER" id="PTHR46558:SF11">
    <property type="entry name" value="HTH-TYPE TRANSCRIPTIONAL REGULATOR XRE"/>
    <property type="match status" value="1"/>
</dbReference>
<evidence type="ECO:0000313" key="3">
    <source>
        <dbReference type="EMBL" id="OIJ22593.1"/>
    </source>
</evidence>
<dbReference type="GO" id="GO:0003677">
    <property type="term" value="F:DNA binding"/>
    <property type="evidence" value="ECO:0007669"/>
    <property type="project" value="UniProtKB-KW"/>
</dbReference>
<feature type="domain" description="HTH cro/C1-type" evidence="2">
    <location>
        <begin position="8"/>
        <end position="62"/>
    </location>
</feature>
<dbReference type="AlphaFoldDB" id="A0A1S2MDU5"/>
<dbReference type="SMART" id="SM00530">
    <property type="entry name" value="HTH_XRE"/>
    <property type="match status" value="1"/>
</dbReference>
<dbReference type="Gene3D" id="1.10.260.40">
    <property type="entry name" value="lambda repressor-like DNA-binding domains"/>
    <property type="match status" value="1"/>
</dbReference>
<reference evidence="4" key="4">
    <citation type="submission" date="2020-10" db="EMBL/GenBank/DDBJ databases">
        <authorList>
            <person name="Bassil N.M."/>
            <person name="Lloyd J.R."/>
        </authorList>
    </citation>
    <scope>NUCLEOTIDE SEQUENCE</scope>
    <source>
        <strain evidence="4">NB2006</strain>
    </source>
</reference>
<name>A0A1S2MDU5_9BACI</name>
<evidence type="ECO:0000313" key="5">
    <source>
        <dbReference type="Proteomes" id="UP000180175"/>
    </source>
</evidence>
<reference evidence="4 5" key="3">
    <citation type="journal article" date="2019" name="Int. J. Syst. Evol. Microbiol.">
        <title>Anaerobacillus isosaccharinicus sp. nov., an alkaliphilic bacterium which degrades isosaccharinic acid.</title>
        <authorList>
            <person name="Bassil N.M."/>
            <person name="Lloyd J.R."/>
        </authorList>
    </citation>
    <scope>NUCLEOTIDE SEQUENCE [LARGE SCALE GENOMIC DNA]</scope>
    <source>
        <strain evidence="4 5">NB2006</strain>
    </source>
</reference>
<dbReference type="PANTHER" id="PTHR46558">
    <property type="entry name" value="TRACRIPTIONAL REGULATORY PROTEIN-RELATED-RELATED"/>
    <property type="match status" value="1"/>
</dbReference>
<organism evidence="3 5">
    <name type="scientific">Anaerobacillus isosaccharinicus</name>
    <dbReference type="NCBI Taxonomy" id="1532552"/>
    <lineage>
        <taxon>Bacteria</taxon>
        <taxon>Bacillati</taxon>
        <taxon>Bacillota</taxon>
        <taxon>Bacilli</taxon>
        <taxon>Bacillales</taxon>
        <taxon>Bacillaceae</taxon>
        <taxon>Anaerobacillus</taxon>
    </lineage>
</organism>